<comment type="caution">
    <text evidence="1">The sequence shown here is derived from an EMBL/GenBank/DDBJ whole genome shotgun (WGS) entry which is preliminary data.</text>
</comment>
<protein>
    <submittedName>
        <fullName evidence="1">Uncharacterized protein</fullName>
    </submittedName>
</protein>
<dbReference type="Proteomes" id="UP000176336">
    <property type="component" value="Unassembled WGS sequence"/>
</dbReference>
<evidence type="ECO:0000313" key="2">
    <source>
        <dbReference type="Proteomes" id="UP000176336"/>
    </source>
</evidence>
<proteinExistence type="predicted"/>
<evidence type="ECO:0000313" key="1">
    <source>
        <dbReference type="EMBL" id="OGE18887.1"/>
    </source>
</evidence>
<name>A0A1F5IRC2_9BACT</name>
<dbReference type="AlphaFoldDB" id="A0A1F5IRC2"/>
<organism evidence="1 2">
    <name type="scientific">Candidatus Daviesbacteria bacterium RIFCSPHIGHO2_01_FULL_41_23</name>
    <dbReference type="NCBI Taxonomy" id="1797764"/>
    <lineage>
        <taxon>Bacteria</taxon>
        <taxon>Candidatus Daviesiibacteriota</taxon>
    </lineage>
</organism>
<dbReference type="EMBL" id="MFCR01000008">
    <property type="protein sequence ID" value="OGE18887.1"/>
    <property type="molecule type" value="Genomic_DNA"/>
</dbReference>
<sequence length="159" mass="17677">MGSRNEHAVPIYTEAWPSKDEAKQTLSSDKTRFLQVMEQVTSVINSGASTLLACDRTPLELGVAVDTLGHKAPDFVIELKRKKLNRQGDTVISGIEITTSIKADNIFRRILFRANLPKMRDQGILDLRFAEAAINLSFALDSLIETNRNIQPPILKVGM</sequence>
<reference evidence="1 2" key="1">
    <citation type="journal article" date="2016" name="Nat. Commun.">
        <title>Thousands of microbial genomes shed light on interconnected biogeochemical processes in an aquifer system.</title>
        <authorList>
            <person name="Anantharaman K."/>
            <person name="Brown C.T."/>
            <person name="Hug L.A."/>
            <person name="Sharon I."/>
            <person name="Castelle C.J."/>
            <person name="Probst A.J."/>
            <person name="Thomas B.C."/>
            <person name="Singh A."/>
            <person name="Wilkins M.J."/>
            <person name="Karaoz U."/>
            <person name="Brodie E.L."/>
            <person name="Williams K.H."/>
            <person name="Hubbard S.S."/>
            <person name="Banfield J.F."/>
        </authorList>
    </citation>
    <scope>NUCLEOTIDE SEQUENCE [LARGE SCALE GENOMIC DNA]</scope>
</reference>
<gene>
    <name evidence="1" type="ORF">A2871_02760</name>
</gene>
<accession>A0A1F5IRC2</accession>